<comment type="similarity">
    <text evidence="2 9">Belongs to the gluconokinase GntK/GntV family.</text>
</comment>
<evidence type="ECO:0000256" key="8">
    <source>
        <dbReference type="ARBA" id="ARBA00048090"/>
    </source>
</evidence>
<dbReference type="GO" id="GO:0046316">
    <property type="term" value="F:gluconokinase activity"/>
    <property type="evidence" value="ECO:0007669"/>
    <property type="project" value="UniProtKB-EC"/>
</dbReference>
<evidence type="ECO:0000256" key="7">
    <source>
        <dbReference type="ARBA" id="ARBA00022840"/>
    </source>
</evidence>
<dbReference type="Proteomes" id="UP000799441">
    <property type="component" value="Unassembled WGS sequence"/>
</dbReference>
<dbReference type="CDD" id="cd02021">
    <property type="entry name" value="GntK"/>
    <property type="match status" value="1"/>
</dbReference>
<comment type="caution">
    <text evidence="11">The sequence shown here is derived from an EMBL/GenBank/DDBJ whole genome shotgun (WGS) entry which is preliminary data.</text>
</comment>
<dbReference type="GO" id="GO:0005975">
    <property type="term" value="P:carbohydrate metabolic process"/>
    <property type="evidence" value="ECO:0007669"/>
    <property type="project" value="InterPro"/>
</dbReference>
<dbReference type="PANTHER" id="PTHR43442">
    <property type="entry name" value="GLUCONOKINASE-RELATED"/>
    <property type="match status" value="1"/>
</dbReference>
<dbReference type="EC" id="2.7.1.12" evidence="3 9"/>
<dbReference type="GO" id="GO:0005524">
    <property type="term" value="F:ATP binding"/>
    <property type="evidence" value="ECO:0007669"/>
    <property type="project" value="UniProtKB-KW"/>
</dbReference>
<dbReference type="GO" id="GO:0005737">
    <property type="term" value="C:cytoplasm"/>
    <property type="evidence" value="ECO:0007669"/>
    <property type="project" value="TreeGrafter"/>
</dbReference>
<keyword evidence="5 9" id="KW-0547">Nucleotide-binding</keyword>
<protein>
    <recommendedName>
        <fullName evidence="3 9">Gluconokinase</fullName>
        <ecNumber evidence="3 9">2.7.1.12</ecNumber>
    </recommendedName>
</protein>
<dbReference type="InterPro" id="IPR006001">
    <property type="entry name" value="Therm_gnt_kin"/>
</dbReference>
<gene>
    <name evidence="11" type="ORF">K431DRAFT_283750</name>
</gene>
<evidence type="ECO:0000256" key="1">
    <source>
        <dbReference type="ARBA" id="ARBA00004875"/>
    </source>
</evidence>
<dbReference type="InterPro" id="IPR027417">
    <property type="entry name" value="P-loop_NTPase"/>
</dbReference>
<dbReference type="SUPFAM" id="SSF52540">
    <property type="entry name" value="P-loop containing nucleoside triphosphate hydrolases"/>
    <property type="match status" value="1"/>
</dbReference>
<keyword evidence="12" id="KW-1185">Reference proteome</keyword>
<dbReference type="Pfam" id="PF13671">
    <property type="entry name" value="AAA_33"/>
    <property type="match status" value="1"/>
</dbReference>
<evidence type="ECO:0000256" key="2">
    <source>
        <dbReference type="ARBA" id="ARBA00008420"/>
    </source>
</evidence>
<proteinExistence type="inferred from homology"/>
<keyword evidence="4 9" id="KW-0808">Transferase</keyword>
<comment type="catalytic activity">
    <reaction evidence="8 9">
        <text>D-gluconate + ATP = 6-phospho-D-gluconate + ADP + H(+)</text>
        <dbReference type="Rhea" id="RHEA:19433"/>
        <dbReference type="ChEBI" id="CHEBI:15378"/>
        <dbReference type="ChEBI" id="CHEBI:18391"/>
        <dbReference type="ChEBI" id="CHEBI:30616"/>
        <dbReference type="ChEBI" id="CHEBI:58759"/>
        <dbReference type="ChEBI" id="CHEBI:456216"/>
        <dbReference type="EC" id="2.7.1.12"/>
    </reaction>
</comment>
<sequence>MTAADKYQPQYPLPPTPPNEQEHHYYQHNDSVDDMEPSRTPPPIVHTHEPIPNVPATTITNANALIDPSRPKHMWIVTGPAGCGKTSVASHLAESLKLPYLEGDAFHPPENVAKMAAGTPLTDADRWDWLISLREQAILTLKSAPHPAGVLLTCSALKRKYRDIMRVAAYHHPGIKIHFVFLAASEQLLLDRVGQRAGHYMKDSMVKSQFEALERRQPDEFDMIDVDASGSAEAVSQLALETVGKTMRATDERHDRLLLALSEIRGAFGAVAV</sequence>
<evidence type="ECO:0000313" key="12">
    <source>
        <dbReference type="Proteomes" id="UP000799441"/>
    </source>
</evidence>
<dbReference type="EMBL" id="MU003781">
    <property type="protein sequence ID" value="KAF2722613.1"/>
    <property type="molecule type" value="Genomic_DNA"/>
</dbReference>
<name>A0A9P4Q8L8_9PEZI</name>
<dbReference type="AlphaFoldDB" id="A0A9P4Q8L8"/>
<evidence type="ECO:0000256" key="4">
    <source>
        <dbReference type="ARBA" id="ARBA00022679"/>
    </source>
</evidence>
<evidence type="ECO:0000313" key="11">
    <source>
        <dbReference type="EMBL" id="KAF2722613.1"/>
    </source>
</evidence>
<evidence type="ECO:0000256" key="3">
    <source>
        <dbReference type="ARBA" id="ARBA00012054"/>
    </source>
</evidence>
<keyword evidence="7 9" id="KW-0067">ATP-binding</keyword>
<feature type="compositionally biased region" description="Basic and acidic residues" evidence="10">
    <location>
        <begin position="20"/>
        <end position="31"/>
    </location>
</feature>
<comment type="pathway">
    <text evidence="1 9">Carbohydrate acid metabolism; D-gluconate degradation.</text>
</comment>
<dbReference type="NCBIfam" id="TIGR01313">
    <property type="entry name" value="therm_gnt_kin"/>
    <property type="match status" value="1"/>
</dbReference>
<keyword evidence="6 9" id="KW-0418">Kinase</keyword>
<reference evidence="11" key="1">
    <citation type="journal article" date="2020" name="Stud. Mycol.">
        <title>101 Dothideomycetes genomes: a test case for predicting lifestyles and emergence of pathogens.</title>
        <authorList>
            <person name="Haridas S."/>
            <person name="Albert R."/>
            <person name="Binder M."/>
            <person name="Bloem J."/>
            <person name="Labutti K."/>
            <person name="Salamov A."/>
            <person name="Andreopoulos B."/>
            <person name="Baker S."/>
            <person name="Barry K."/>
            <person name="Bills G."/>
            <person name="Bluhm B."/>
            <person name="Cannon C."/>
            <person name="Castanera R."/>
            <person name="Culley D."/>
            <person name="Daum C."/>
            <person name="Ezra D."/>
            <person name="Gonzalez J."/>
            <person name="Henrissat B."/>
            <person name="Kuo A."/>
            <person name="Liang C."/>
            <person name="Lipzen A."/>
            <person name="Lutzoni F."/>
            <person name="Magnuson J."/>
            <person name="Mondo S."/>
            <person name="Nolan M."/>
            <person name="Ohm R."/>
            <person name="Pangilinan J."/>
            <person name="Park H.-J."/>
            <person name="Ramirez L."/>
            <person name="Alfaro M."/>
            <person name="Sun H."/>
            <person name="Tritt A."/>
            <person name="Yoshinaga Y."/>
            <person name="Zwiers L.-H."/>
            <person name="Turgeon B."/>
            <person name="Goodwin S."/>
            <person name="Spatafora J."/>
            <person name="Crous P."/>
            <person name="Grigoriev I."/>
        </authorList>
    </citation>
    <scope>NUCLEOTIDE SEQUENCE</scope>
    <source>
        <strain evidence="11">CBS 116435</strain>
    </source>
</reference>
<evidence type="ECO:0000256" key="10">
    <source>
        <dbReference type="SAM" id="MobiDB-lite"/>
    </source>
</evidence>
<accession>A0A9P4Q8L8</accession>
<dbReference type="Gene3D" id="3.40.50.300">
    <property type="entry name" value="P-loop containing nucleotide triphosphate hydrolases"/>
    <property type="match status" value="1"/>
</dbReference>
<evidence type="ECO:0000256" key="5">
    <source>
        <dbReference type="ARBA" id="ARBA00022741"/>
    </source>
</evidence>
<dbReference type="PANTHER" id="PTHR43442:SF3">
    <property type="entry name" value="GLUCONOKINASE-RELATED"/>
    <property type="match status" value="1"/>
</dbReference>
<evidence type="ECO:0000256" key="9">
    <source>
        <dbReference type="RuleBase" id="RU363066"/>
    </source>
</evidence>
<feature type="region of interest" description="Disordered" evidence="10">
    <location>
        <begin position="1"/>
        <end position="42"/>
    </location>
</feature>
<dbReference type="OrthoDB" id="275177at2759"/>
<organism evidence="11 12">
    <name type="scientific">Polychaeton citri CBS 116435</name>
    <dbReference type="NCBI Taxonomy" id="1314669"/>
    <lineage>
        <taxon>Eukaryota</taxon>
        <taxon>Fungi</taxon>
        <taxon>Dikarya</taxon>
        <taxon>Ascomycota</taxon>
        <taxon>Pezizomycotina</taxon>
        <taxon>Dothideomycetes</taxon>
        <taxon>Dothideomycetidae</taxon>
        <taxon>Capnodiales</taxon>
        <taxon>Capnodiaceae</taxon>
        <taxon>Polychaeton</taxon>
    </lineage>
</organism>
<evidence type="ECO:0000256" key="6">
    <source>
        <dbReference type="ARBA" id="ARBA00022777"/>
    </source>
</evidence>